<comment type="caution">
    <text evidence="1">The sequence shown here is derived from an EMBL/GenBank/DDBJ whole genome shotgun (WGS) entry which is preliminary data.</text>
</comment>
<dbReference type="OrthoDB" id="5362978at2759"/>
<accession>A0A317SL48</accession>
<evidence type="ECO:0008006" key="3">
    <source>
        <dbReference type="Google" id="ProtNLM"/>
    </source>
</evidence>
<sequence length="184" mass="21212">MPWPSKIVKSFEIAKVQGAKDESRFYGSYNILLNYLFPFEQDFVVSPQYKRPRQSRSVDFTTIFIVSHDEHPVFFLEIKASNHIQQISTRKDADKQMRERIETIFDSIKIDTLYGISALGTRLCVYTIPRESGDIEPRAIVENPDRVTDTAPEGHWNIDILDPEGEKRVRDVVACVKAMCPELC</sequence>
<dbReference type="STRING" id="42249.A0A317SL48"/>
<keyword evidence="2" id="KW-1185">Reference proteome</keyword>
<organism evidence="1 2">
    <name type="scientific">Tuber magnatum</name>
    <name type="common">white Piedmont truffle</name>
    <dbReference type="NCBI Taxonomy" id="42249"/>
    <lineage>
        <taxon>Eukaryota</taxon>
        <taxon>Fungi</taxon>
        <taxon>Dikarya</taxon>
        <taxon>Ascomycota</taxon>
        <taxon>Pezizomycotina</taxon>
        <taxon>Pezizomycetes</taxon>
        <taxon>Pezizales</taxon>
        <taxon>Tuberaceae</taxon>
        <taxon>Tuber</taxon>
    </lineage>
</organism>
<proteinExistence type="predicted"/>
<evidence type="ECO:0000313" key="1">
    <source>
        <dbReference type="EMBL" id="PWW74186.1"/>
    </source>
</evidence>
<dbReference type="EMBL" id="PYWC01000065">
    <property type="protein sequence ID" value="PWW74186.1"/>
    <property type="molecule type" value="Genomic_DNA"/>
</dbReference>
<protein>
    <recommendedName>
        <fullName evidence="3">Fungal-type protein kinase domain-containing protein</fullName>
    </recommendedName>
</protein>
<evidence type="ECO:0000313" key="2">
    <source>
        <dbReference type="Proteomes" id="UP000246991"/>
    </source>
</evidence>
<reference evidence="1 2" key="1">
    <citation type="submission" date="2018-03" db="EMBL/GenBank/DDBJ databases">
        <title>Genomes of Pezizomycetes fungi and the evolution of truffles.</title>
        <authorList>
            <person name="Murat C."/>
            <person name="Payen T."/>
            <person name="Noel B."/>
            <person name="Kuo A."/>
            <person name="Martin F.M."/>
        </authorList>
    </citation>
    <scope>NUCLEOTIDE SEQUENCE [LARGE SCALE GENOMIC DNA]</scope>
    <source>
        <strain evidence="1">091103-1</strain>
    </source>
</reference>
<name>A0A317SL48_9PEZI</name>
<dbReference type="AlphaFoldDB" id="A0A317SL48"/>
<dbReference type="Proteomes" id="UP000246991">
    <property type="component" value="Unassembled WGS sequence"/>
</dbReference>
<gene>
    <name evidence="1" type="ORF">C7212DRAFT_299163</name>
</gene>